<comment type="caution">
    <text evidence="10">The sequence shown here is derived from an EMBL/GenBank/DDBJ whole genome shotgun (WGS) entry which is preliminary data.</text>
</comment>
<comment type="subunit">
    <text evidence="8">Homodimer.</text>
</comment>
<gene>
    <name evidence="8 10" type="primary">pdxA</name>
    <name evidence="10" type="ORF">GCM10010246_46090</name>
</gene>
<dbReference type="NCBIfam" id="TIGR00557">
    <property type="entry name" value="pdxA"/>
    <property type="match status" value="1"/>
</dbReference>
<sequence>MTSTQVSAAPGRPRLAVTMGDPAGIGPEITAAALAGIRARDQDADIVVVGDAARLRQAARLLGLTPAVETVETVEDPGAGAGAGAEGAVRVLQTGGPTDHLSFGQVSADAGRASYGYVETAVRLALDGRLDGIVTAPIHKEAWHAAGIAHPDHTSTLAALTGAPRHAMMLANNELRTVLVTTHLPLAKALTEITAERVLGIVELAHDELRALGITSPRIAVAGVNPHAGEGGLFGDEEALAIRPAVEAARAVGIDASGPHPPDTVFMRARRGEFDIVVAQYHDQGLIPVKLLGIEEGVNATLGLPFVRTSVDHGTAFDLAGTGRADAGSLRYAIRSALDLERARRGQSGGRAR</sequence>
<evidence type="ECO:0000256" key="7">
    <source>
        <dbReference type="ARBA" id="ARBA00023096"/>
    </source>
</evidence>
<comment type="subcellular location">
    <subcellularLocation>
        <location evidence="8">Cytoplasm</location>
    </subcellularLocation>
</comment>
<dbReference type="Pfam" id="PF04166">
    <property type="entry name" value="PdxA"/>
    <property type="match status" value="1"/>
</dbReference>
<keyword evidence="7 8" id="KW-0664">Pyridoxine biosynthesis</keyword>
<feature type="binding site" evidence="8">
    <location>
        <position position="299"/>
    </location>
    <ligand>
        <name>substrate</name>
    </ligand>
</feature>
<evidence type="ECO:0000256" key="2">
    <source>
        <dbReference type="ARBA" id="ARBA00022490"/>
    </source>
</evidence>
<dbReference type="RefSeq" id="WP_346176306.1">
    <property type="nucleotide sequence ID" value="NZ_BAAASD010000020.1"/>
</dbReference>
<evidence type="ECO:0000256" key="9">
    <source>
        <dbReference type="SAM" id="MobiDB-lite"/>
    </source>
</evidence>
<proteinExistence type="inferred from homology"/>
<comment type="cofactor">
    <cofactor evidence="8">
        <name>a divalent metal cation</name>
        <dbReference type="ChEBI" id="CHEBI:60240"/>
    </cofactor>
    <text evidence="8">Binds 1 divalent metal cation per subunit.</text>
</comment>
<keyword evidence="5 8" id="KW-0560">Oxidoreductase</keyword>
<feature type="binding site" evidence="8">
    <location>
        <position position="290"/>
    </location>
    <ligand>
        <name>substrate</name>
    </ligand>
</feature>
<evidence type="ECO:0000256" key="8">
    <source>
        <dbReference type="HAMAP-Rule" id="MF_00536"/>
    </source>
</evidence>
<accession>A0ABN3GIK0</accession>
<feature type="binding site" evidence="8">
    <location>
        <position position="183"/>
    </location>
    <ligand>
        <name>a divalent metal cation</name>
        <dbReference type="ChEBI" id="CHEBI:60240"/>
        <note>ligand shared between dimeric partners</note>
    </ligand>
</feature>
<keyword evidence="2 8" id="KW-0963">Cytoplasm</keyword>
<evidence type="ECO:0000313" key="10">
    <source>
        <dbReference type="EMBL" id="GAA2352236.1"/>
    </source>
</evidence>
<evidence type="ECO:0000256" key="3">
    <source>
        <dbReference type="ARBA" id="ARBA00022723"/>
    </source>
</evidence>
<feature type="binding site" evidence="8">
    <location>
        <position position="282"/>
    </location>
    <ligand>
        <name>a divalent metal cation</name>
        <dbReference type="ChEBI" id="CHEBI:60240"/>
        <note>ligand shared between dimeric partners</note>
    </ligand>
</feature>
<evidence type="ECO:0000256" key="4">
    <source>
        <dbReference type="ARBA" id="ARBA00022857"/>
    </source>
</evidence>
<dbReference type="Proteomes" id="UP001500253">
    <property type="component" value="Unassembled WGS sequence"/>
</dbReference>
<feature type="binding site" evidence="8">
    <location>
        <position position="154"/>
    </location>
    <ligand>
        <name>substrate</name>
    </ligand>
</feature>
<reference evidence="10 11" key="1">
    <citation type="journal article" date="2019" name="Int. J. Syst. Evol. Microbiol.">
        <title>The Global Catalogue of Microorganisms (GCM) 10K type strain sequencing project: providing services to taxonomists for standard genome sequencing and annotation.</title>
        <authorList>
            <consortium name="The Broad Institute Genomics Platform"/>
            <consortium name="The Broad Institute Genome Sequencing Center for Infectious Disease"/>
            <person name="Wu L."/>
            <person name="Ma J."/>
        </authorList>
    </citation>
    <scope>NUCLEOTIDE SEQUENCE [LARGE SCALE GENOMIC DNA]</scope>
    <source>
        <strain evidence="10 11">JCM 4316</strain>
    </source>
</reference>
<feature type="region of interest" description="Disordered" evidence="9">
    <location>
        <begin position="1"/>
        <end position="21"/>
    </location>
</feature>
<dbReference type="Gene3D" id="3.40.718.10">
    <property type="entry name" value="Isopropylmalate Dehydrogenase"/>
    <property type="match status" value="1"/>
</dbReference>
<evidence type="ECO:0000256" key="6">
    <source>
        <dbReference type="ARBA" id="ARBA00023027"/>
    </source>
</evidence>
<dbReference type="InterPro" id="IPR037510">
    <property type="entry name" value="PdxA"/>
</dbReference>
<organism evidence="10 11">
    <name type="scientific">Streptomyces cuspidosporus</name>
    <dbReference type="NCBI Taxonomy" id="66882"/>
    <lineage>
        <taxon>Bacteria</taxon>
        <taxon>Bacillati</taxon>
        <taxon>Actinomycetota</taxon>
        <taxon>Actinomycetes</taxon>
        <taxon>Kitasatosporales</taxon>
        <taxon>Streptomycetaceae</taxon>
        <taxon>Streptomyces</taxon>
    </lineage>
</organism>
<keyword evidence="4 8" id="KW-0521">NADP</keyword>
<dbReference type="HAMAP" id="MF_00536">
    <property type="entry name" value="PdxA"/>
    <property type="match status" value="1"/>
</dbReference>
<name>A0ABN3GIK0_9ACTN</name>
<comment type="pathway">
    <text evidence="8">Cofactor biosynthesis; pyridoxine 5'-phosphate biosynthesis; pyridoxine 5'-phosphate from D-erythrose 4-phosphate: step 4/5.</text>
</comment>
<comment type="similarity">
    <text evidence="1">Belongs to the PdxA family. PdxA2 subfamily.</text>
</comment>
<dbReference type="SUPFAM" id="SSF53659">
    <property type="entry name" value="Isocitrate/Isopropylmalate dehydrogenase-like"/>
    <property type="match status" value="1"/>
</dbReference>
<comment type="miscellaneous">
    <text evidence="8">The active site is located at the dimer interface.</text>
</comment>
<evidence type="ECO:0000256" key="1">
    <source>
        <dbReference type="ARBA" id="ARBA00009464"/>
    </source>
</evidence>
<evidence type="ECO:0000313" key="11">
    <source>
        <dbReference type="Proteomes" id="UP001500253"/>
    </source>
</evidence>
<protein>
    <recommendedName>
        <fullName evidence="8">4-hydroxythreonine-4-phosphate dehydrogenase</fullName>
        <ecNumber evidence="8">1.1.1.262</ecNumber>
    </recommendedName>
    <alternativeName>
        <fullName evidence="8">4-(phosphohydroxy)-L-threonine dehydrogenase</fullName>
    </alternativeName>
</protein>
<dbReference type="PANTHER" id="PTHR30004:SF6">
    <property type="entry name" value="D-THREONATE 4-PHOSPHATE DEHYDROGENASE"/>
    <property type="match status" value="1"/>
</dbReference>
<comment type="function">
    <text evidence="8">Catalyzes the NAD(P)-dependent oxidation of 4-(phosphooxy)-L-threonine (HTP) into 2-amino-3-oxo-4-(phosphooxy)butyric acid which spontaneously decarboxylates to form 3-amino-2-oxopropyl phosphate (AHAP).</text>
</comment>
<dbReference type="EMBL" id="BAAASD010000020">
    <property type="protein sequence ID" value="GAA2352236.1"/>
    <property type="molecule type" value="Genomic_DNA"/>
</dbReference>
<dbReference type="InterPro" id="IPR005255">
    <property type="entry name" value="PdxA_fam"/>
</dbReference>
<dbReference type="PANTHER" id="PTHR30004">
    <property type="entry name" value="4-HYDROXYTHREONINE-4-PHOSPHATE DEHYDROGENASE"/>
    <property type="match status" value="1"/>
</dbReference>
<feature type="binding site" evidence="8">
    <location>
        <position position="227"/>
    </location>
    <ligand>
        <name>a divalent metal cation</name>
        <dbReference type="ChEBI" id="CHEBI:60240"/>
        <note>ligand shared between dimeric partners</note>
    </ligand>
</feature>
<keyword evidence="3 8" id="KW-0479">Metal-binding</keyword>
<comment type="catalytic activity">
    <reaction evidence="8">
        <text>4-(phosphooxy)-L-threonine + NAD(+) = 3-amino-2-oxopropyl phosphate + CO2 + NADH</text>
        <dbReference type="Rhea" id="RHEA:32275"/>
        <dbReference type="ChEBI" id="CHEBI:16526"/>
        <dbReference type="ChEBI" id="CHEBI:57279"/>
        <dbReference type="ChEBI" id="CHEBI:57540"/>
        <dbReference type="ChEBI" id="CHEBI:57945"/>
        <dbReference type="ChEBI" id="CHEBI:58452"/>
        <dbReference type="EC" id="1.1.1.262"/>
    </reaction>
</comment>
<keyword evidence="6 8" id="KW-0520">NAD</keyword>
<dbReference type="EC" id="1.1.1.262" evidence="8"/>
<evidence type="ECO:0000256" key="5">
    <source>
        <dbReference type="ARBA" id="ARBA00023002"/>
    </source>
</evidence>
<feature type="binding site" evidence="8">
    <location>
        <position position="308"/>
    </location>
    <ligand>
        <name>substrate</name>
    </ligand>
</feature>
<feature type="binding site" evidence="8">
    <location>
        <position position="153"/>
    </location>
    <ligand>
        <name>substrate</name>
    </ligand>
</feature>
<keyword evidence="11" id="KW-1185">Reference proteome</keyword>